<evidence type="ECO:0000256" key="7">
    <source>
        <dbReference type="ARBA" id="ARBA00023080"/>
    </source>
</evidence>
<dbReference type="GO" id="GO:0005524">
    <property type="term" value="F:ATP binding"/>
    <property type="evidence" value="ECO:0007669"/>
    <property type="project" value="UniProtKB-KW"/>
</dbReference>
<evidence type="ECO:0000256" key="4">
    <source>
        <dbReference type="ARBA" id="ARBA00022741"/>
    </source>
</evidence>
<evidence type="ECO:0000256" key="1">
    <source>
        <dbReference type="ARBA" id="ARBA00022679"/>
    </source>
</evidence>
<evidence type="ECO:0000256" key="9">
    <source>
        <dbReference type="ARBA" id="ARBA00044145"/>
    </source>
</evidence>
<dbReference type="GO" id="GO:0009117">
    <property type="term" value="P:nucleotide metabolic process"/>
    <property type="evidence" value="ECO:0007669"/>
    <property type="project" value="UniProtKB-KW"/>
</dbReference>
<keyword evidence="1" id="KW-0808">Transferase</keyword>
<evidence type="ECO:0000256" key="5">
    <source>
        <dbReference type="ARBA" id="ARBA00022840"/>
    </source>
</evidence>
<keyword evidence="4" id="KW-0547">Nucleotide-binding</keyword>
<accession>A0A1G7TPQ0</accession>
<dbReference type="STRING" id="551996.SAMN05192573_103230"/>
<evidence type="ECO:0000259" key="11">
    <source>
        <dbReference type="Pfam" id="PF21654"/>
    </source>
</evidence>
<dbReference type="Pfam" id="PF21654">
    <property type="entry name" value="DncV-like_NTFase"/>
    <property type="match status" value="1"/>
</dbReference>
<keyword evidence="13" id="KW-1185">Reference proteome</keyword>
<name>A0A1G7TPQ0_9SPHI</name>
<dbReference type="InterPro" id="IPR048445">
    <property type="entry name" value="DncV-like_NTFase"/>
</dbReference>
<proteinExistence type="predicted"/>
<comment type="catalytic activity">
    <reaction evidence="10">
        <text>GTP + ATP = 3',3'-cGAMP + 2 diphosphate</text>
        <dbReference type="Rhea" id="RHEA:35647"/>
        <dbReference type="ChEBI" id="CHEBI:30616"/>
        <dbReference type="ChEBI" id="CHEBI:33019"/>
        <dbReference type="ChEBI" id="CHEBI:37565"/>
        <dbReference type="ChEBI" id="CHEBI:71501"/>
    </reaction>
    <physiologicalReaction direction="left-to-right" evidence="10">
        <dbReference type="Rhea" id="RHEA:35648"/>
    </physiologicalReaction>
</comment>
<reference evidence="13" key="1">
    <citation type="submission" date="2016-10" db="EMBL/GenBank/DDBJ databases">
        <authorList>
            <person name="Varghese N."/>
            <person name="Submissions S."/>
        </authorList>
    </citation>
    <scope>NUCLEOTIDE SEQUENCE [LARGE SCALE GENOMIC DNA]</scope>
    <source>
        <strain evidence="13">Gh-67</strain>
    </source>
</reference>
<keyword evidence="2" id="KW-0548">Nucleotidyltransferase</keyword>
<evidence type="ECO:0000256" key="2">
    <source>
        <dbReference type="ARBA" id="ARBA00022695"/>
    </source>
</evidence>
<evidence type="ECO:0000256" key="6">
    <source>
        <dbReference type="ARBA" id="ARBA00022842"/>
    </source>
</evidence>
<keyword evidence="3" id="KW-0479">Metal-binding</keyword>
<feature type="domain" description="Cyclic GMP-AMP synthase DncV-like nucleotidyltransferase" evidence="11">
    <location>
        <begin position="48"/>
        <end position="128"/>
    </location>
</feature>
<dbReference type="EMBL" id="FNCG01000003">
    <property type="protein sequence ID" value="SDG37306.1"/>
    <property type="molecule type" value="Genomic_DNA"/>
</dbReference>
<keyword evidence="8" id="KW-0051">Antiviral defense</keyword>
<dbReference type="GO" id="GO:0046872">
    <property type="term" value="F:metal ion binding"/>
    <property type="evidence" value="ECO:0007669"/>
    <property type="project" value="UniProtKB-KW"/>
</dbReference>
<dbReference type="RefSeq" id="WP_091164029.1">
    <property type="nucleotide sequence ID" value="NZ_FNCG01000003.1"/>
</dbReference>
<evidence type="ECO:0000313" key="13">
    <source>
        <dbReference type="Proteomes" id="UP000199705"/>
    </source>
</evidence>
<gene>
    <name evidence="12" type="ORF">SAMN05192573_103230</name>
</gene>
<evidence type="ECO:0000256" key="8">
    <source>
        <dbReference type="ARBA" id="ARBA00023118"/>
    </source>
</evidence>
<keyword evidence="6" id="KW-0460">Magnesium</keyword>
<dbReference type="GO" id="GO:0016779">
    <property type="term" value="F:nucleotidyltransferase activity"/>
    <property type="evidence" value="ECO:0007669"/>
    <property type="project" value="UniProtKB-KW"/>
</dbReference>
<evidence type="ECO:0000256" key="10">
    <source>
        <dbReference type="ARBA" id="ARBA00048304"/>
    </source>
</evidence>
<protein>
    <recommendedName>
        <fullName evidence="9">Cyclic GMP-AMP synthase</fullName>
    </recommendedName>
</protein>
<evidence type="ECO:0000256" key="3">
    <source>
        <dbReference type="ARBA" id="ARBA00022723"/>
    </source>
</evidence>
<dbReference type="Proteomes" id="UP000199705">
    <property type="component" value="Unassembled WGS sequence"/>
</dbReference>
<evidence type="ECO:0000313" key="12">
    <source>
        <dbReference type="EMBL" id="SDG37306.1"/>
    </source>
</evidence>
<dbReference type="GO" id="GO:0051607">
    <property type="term" value="P:defense response to virus"/>
    <property type="evidence" value="ECO:0007669"/>
    <property type="project" value="UniProtKB-KW"/>
</dbReference>
<keyword evidence="7" id="KW-0546">Nucleotide metabolism</keyword>
<dbReference type="AlphaFoldDB" id="A0A1G7TPQ0"/>
<sequence>MADCNNLFLDYNKVITPTSIQRQKMKTSRKSLETKISNKLYDKLGVYPTFFTQGSDAPKFKTIIIKEDSTFDSDRGVYLPGKPNVSGETVQGYIYDAVKDHTKDGAQHRKKCVRVLFQCEYNIDFPAYYEVEGEDYAYMAVKGEDWLKDDPWHMITWLTQFKDADGQFIRMIKYLKGWTSKRKSQGKMPSGIALAVWAARHFSIEDGRDDKCFLNLLKGIKSAIQFSVSCYAPVEPFDDLTAKLSKR</sequence>
<keyword evidence="5" id="KW-0067">ATP-binding</keyword>
<organism evidence="12 13">
    <name type="scientific">Mucilaginibacter gossypii</name>
    <dbReference type="NCBI Taxonomy" id="551996"/>
    <lineage>
        <taxon>Bacteria</taxon>
        <taxon>Pseudomonadati</taxon>
        <taxon>Bacteroidota</taxon>
        <taxon>Sphingobacteriia</taxon>
        <taxon>Sphingobacteriales</taxon>
        <taxon>Sphingobacteriaceae</taxon>
        <taxon>Mucilaginibacter</taxon>
    </lineage>
</organism>